<keyword evidence="4" id="KW-1185">Reference proteome</keyword>
<dbReference type="Gene3D" id="3.30.700.10">
    <property type="entry name" value="Glycoprotein, Type 4 Pilin"/>
    <property type="match status" value="1"/>
</dbReference>
<name>A0A517N9W0_9BACT</name>
<sequence length="441" mass="47186">MVELLAVVAIIGVLVGLLLPAVQSAREAARRTSCANNLMQVGLGVSGYHDAFKQLPTQLAGTDGSTVANRDNDRRLSTLVALLPFLSNDALWNDLHQPRSRDWYRADQLSSQYYGMPYEDELAFENESSDGENSDGADSSTPPDMWPAGGPSTSADYELWYHEVAVYRCPSDPGFGRPGMGRSNYAVCIGDGIDCANSGPMKDVGGTFVIDDELAKRCNAAMRGVFVPRTTVRFSDITDGRSHTIMMGEIATDLGDSSTRTLPAVVSAGYEIAGKGSTVVASKKEMAAKDVLLKDPGWIFQTVLIDPDRPEFWSMAVSNPGIVAIPSARRGLRWADGMPLYTAFNTILPPNQPLVLREDRDDSTGVLPPSSRHQSGVHVGMADGAVTFVSDSVDAGDHDSSTVFLAGPTPPGSPSPYGVWGAMGTRASSELVANQWDHGQP</sequence>
<protein>
    <recommendedName>
        <fullName evidence="2">DUF1559 domain-containing protein</fullName>
    </recommendedName>
</protein>
<dbReference type="InterPro" id="IPR011453">
    <property type="entry name" value="DUF1559"/>
</dbReference>
<evidence type="ECO:0000313" key="4">
    <source>
        <dbReference type="Proteomes" id="UP000318538"/>
    </source>
</evidence>
<feature type="region of interest" description="Disordered" evidence="1">
    <location>
        <begin position="126"/>
        <end position="149"/>
    </location>
</feature>
<evidence type="ECO:0000256" key="1">
    <source>
        <dbReference type="SAM" id="MobiDB-lite"/>
    </source>
</evidence>
<dbReference type="NCBIfam" id="TIGR04294">
    <property type="entry name" value="pre_pil_HX9DG"/>
    <property type="match status" value="1"/>
</dbReference>
<dbReference type="Proteomes" id="UP000318538">
    <property type="component" value="Chromosome"/>
</dbReference>
<proteinExistence type="predicted"/>
<dbReference type="KEGG" id="rlc:K227x_23120"/>
<dbReference type="AlphaFoldDB" id="A0A517N9W0"/>
<evidence type="ECO:0000259" key="2">
    <source>
        <dbReference type="Pfam" id="PF07596"/>
    </source>
</evidence>
<feature type="compositionally biased region" description="Acidic residues" evidence="1">
    <location>
        <begin position="126"/>
        <end position="135"/>
    </location>
</feature>
<evidence type="ECO:0000313" key="3">
    <source>
        <dbReference type="EMBL" id="QDT03927.1"/>
    </source>
</evidence>
<dbReference type="InterPro" id="IPR045584">
    <property type="entry name" value="Pilin-like"/>
</dbReference>
<dbReference type="InterPro" id="IPR027558">
    <property type="entry name" value="Pre_pil_HX9DG_C"/>
</dbReference>
<dbReference type="PANTHER" id="PTHR30093">
    <property type="entry name" value="GENERAL SECRETION PATHWAY PROTEIN G"/>
    <property type="match status" value="1"/>
</dbReference>
<dbReference type="SUPFAM" id="SSF54523">
    <property type="entry name" value="Pili subunits"/>
    <property type="match status" value="1"/>
</dbReference>
<gene>
    <name evidence="3" type="ORF">K227x_23120</name>
</gene>
<organism evidence="3 4">
    <name type="scientific">Rubripirellula lacrimiformis</name>
    <dbReference type="NCBI Taxonomy" id="1930273"/>
    <lineage>
        <taxon>Bacteria</taxon>
        <taxon>Pseudomonadati</taxon>
        <taxon>Planctomycetota</taxon>
        <taxon>Planctomycetia</taxon>
        <taxon>Pirellulales</taxon>
        <taxon>Pirellulaceae</taxon>
        <taxon>Rubripirellula</taxon>
    </lineage>
</organism>
<dbReference type="EMBL" id="CP036525">
    <property type="protein sequence ID" value="QDT03927.1"/>
    <property type="molecule type" value="Genomic_DNA"/>
</dbReference>
<dbReference type="PANTHER" id="PTHR30093:SF2">
    <property type="entry name" value="TYPE II SECRETION SYSTEM PROTEIN H"/>
    <property type="match status" value="1"/>
</dbReference>
<feature type="domain" description="DUF1559" evidence="2">
    <location>
        <begin position="23"/>
        <end position="395"/>
    </location>
</feature>
<reference evidence="3 4" key="1">
    <citation type="submission" date="2019-02" db="EMBL/GenBank/DDBJ databases">
        <title>Deep-cultivation of Planctomycetes and their phenomic and genomic characterization uncovers novel biology.</title>
        <authorList>
            <person name="Wiegand S."/>
            <person name="Jogler M."/>
            <person name="Boedeker C."/>
            <person name="Pinto D."/>
            <person name="Vollmers J."/>
            <person name="Rivas-Marin E."/>
            <person name="Kohn T."/>
            <person name="Peeters S.H."/>
            <person name="Heuer A."/>
            <person name="Rast P."/>
            <person name="Oberbeckmann S."/>
            <person name="Bunk B."/>
            <person name="Jeske O."/>
            <person name="Meyerdierks A."/>
            <person name="Storesund J.E."/>
            <person name="Kallscheuer N."/>
            <person name="Luecker S."/>
            <person name="Lage O.M."/>
            <person name="Pohl T."/>
            <person name="Merkel B.J."/>
            <person name="Hornburger P."/>
            <person name="Mueller R.-W."/>
            <person name="Bruemmer F."/>
            <person name="Labrenz M."/>
            <person name="Spormann A.M."/>
            <person name="Op den Camp H."/>
            <person name="Overmann J."/>
            <person name="Amann R."/>
            <person name="Jetten M.S.M."/>
            <person name="Mascher T."/>
            <person name="Medema M.H."/>
            <person name="Devos D.P."/>
            <person name="Kaster A.-K."/>
            <person name="Ovreas L."/>
            <person name="Rohde M."/>
            <person name="Galperin M.Y."/>
            <person name="Jogler C."/>
        </authorList>
    </citation>
    <scope>NUCLEOTIDE SEQUENCE [LARGE SCALE GENOMIC DNA]</scope>
    <source>
        <strain evidence="3 4">K22_7</strain>
    </source>
</reference>
<accession>A0A517N9W0</accession>
<dbReference type="Pfam" id="PF07596">
    <property type="entry name" value="SBP_bac_10"/>
    <property type="match status" value="1"/>
</dbReference>